<dbReference type="InterPro" id="IPR050679">
    <property type="entry name" value="Bact_HTH_transcr_reg"/>
</dbReference>
<proteinExistence type="predicted"/>
<dbReference type="PANTHER" id="PTHR44846:SF1">
    <property type="entry name" value="MANNOSYL-D-GLYCERATE TRANSPORT_METABOLISM SYSTEM REPRESSOR MNGR-RELATED"/>
    <property type="match status" value="1"/>
</dbReference>
<feature type="domain" description="UbiC transcription regulator-associated" evidence="1">
    <location>
        <begin position="7"/>
        <end position="138"/>
    </location>
</feature>
<dbReference type="AlphaFoldDB" id="A0A9X2CV63"/>
<protein>
    <submittedName>
        <fullName evidence="2">UTRA domain-containing protein</fullName>
    </submittedName>
</protein>
<name>A0A9X2CV63_9BACI</name>
<evidence type="ECO:0000259" key="1">
    <source>
        <dbReference type="SMART" id="SM00866"/>
    </source>
</evidence>
<evidence type="ECO:0000313" key="2">
    <source>
        <dbReference type="EMBL" id="MCL7748858.1"/>
    </source>
</evidence>
<dbReference type="SUPFAM" id="SSF64288">
    <property type="entry name" value="Chorismate lyase-like"/>
    <property type="match status" value="1"/>
</dbReference>
<keyword evidence="3" id="KW-1185">Reference proteome</keyword>
<organism evidence="2 3">
    <name type="scientific">Halalkalibacter alkaliphilus</name>
    <dbReference type="NCBI Taxonomy" id="2917993"/>
    <lineage>
        <taxon>Bacteria</taxon>
        <taxon>Bacillati</taxon>
        <taxon>Bacillota</taxon>
        <taxon>Bacilli</taxon>
        <taxon>Bacillales</taxon>
        <taxon>Bacillaceae</taxon>
        <taxon>Halalkalibacter</taxon>
    </lineage>
</organism>
<reference evidence="2" key="1">
    <citation type="submission" date="2022-02" db="EMBL/GenBank/DDBJ databases">
        <title>Halalkalibacter sp. nov. isolated from Lonar Lake, India.</title>
        <authorList>
            <person name="Joshi A."/>
            <person name="Thite S."/>
            <person name="Lodha T."/>
        </authorList>
    </citation>
    <scope>NUCLEOTIDE SEQUENCE</scope>
    <source>
        <strain evidence="2">MEB205</strain>
    </source>
</reference>
<dbReference type="PANTHER" id="PTHR44846">
    <property type="entry name" value="MANNOSYL-D-GLYCERATE TRANSPORT/METABOLISM SYSTEM REPRESSOR MNGR-RELATED"/>
    <property type="match status" value="1"/>
</dbReference>
<dbReference type="Pfam" id="PF07702">
    <property type="entry name" value="UTRA"/>
    <property type="match status" value="1"/>
</dbReference>
<dbReference type="Gene3D" id="3.40.1410.10">
    <property type="entry name" value="Chorismate lyase-like"/>
    <property type="match status" value="1"/>
</dbReference>
<dbReference type="Proteomes" id="UP001139150">
    <property type="component" value="Unassembled WGS sequence"/>
</dbReference>
<gene>
    <name evidence="2" type="ORF">MF646_17205</name>
</gene>
<evidence type="ECO:0000313" key="3">
    <source>
        <dbReference type="Proteomes" id="UP001139150"/>
    </source>
</evidence>
<dbReference type="EMBL" id="JAKRYL010000020">
    <property type="protein sequence ID" value="MCL7748858.1"/>
    <property type="molecule type" value="Genomic_DNA"/>
</dbReference>
<comment type="caution">
    <text evidence="2">The sequence shown here is derived from an EMBL/GenBank/DDBJ whole genome shotgun (WGS) entry which is preliminary data.</text>
</comment>
<dbReference type="InterPro" id="IPR028978">
    <property type="entry name" value="Chorismate_lyase_/UTRA_dom_sf"/>
</dbReference>
<sequence length="145" mass="17053">MGQVIFSKVLRAEFRSDLYHEQSMLNVGDEEILLIERIRFADSVPVALERTCWPKEIGQILMKYDLNEARYYDILEKHNYYLNEASESITAINATIIEADLLSSRPGEAMLQMTRLSYGLNKKPIEYTITKYRSDQYQYDIQLKR</sequence>
<dbReference type="SMART" id="SM00866">
    <property type="entry name" value="UTRA"/>
    <property type="match status" value="1"/>
</dbReference>
<dbReference type="GO" id="GO:0003677">
    <property type="term" value="F:DNA binding"/>
    <property type="evidence" value="ECO:0007669"/>
    <property type="project" value="InterPro"/>
</dbReference>
<dbReference type="GO" id="GO:0045892">
    <property type="term" value="P:negative regulation of DNA-templated transcription"/>
    <property type="evidence" value="ECO:0007669"/>
    <property type="project" value="TreeGrafter"/>
</dbReference>
<dbReference type="InterPro" id="IPR011663">
    <property type="entry name" value="UTRA"/>
</dbReference>
<accession>A0A9X2CV63</accession>